<keyword evidence="5" id="KW-1185">Reference proteome</keyword>
<evidence type="ECO:0000313" key="5">
    <source>
        <dbReference type="Proteomes" id="UP000468668"/>
    </source>
</evidence>
<dbReference type="PANTHER" id="PTHR21089">
    <property type="entry name" value="SHIKIMATE DEHYDROGENASE"/>
    <property type="match status" value="1"/>
</dbReference>
<proteinExistence type="predicted"/>
<dbReference type="InterPro" id="IPR013708">
    <property type="entry name" value="Shikimate_DH-bd_N"/>
</dbReference>
<dbReference type="Gene3D" id="3.40.50.720">
    <property type="entry name" value="NAD(P)-binding Rossmann-like Domain"/>
    <property type="match status" value="1"/>
</dbReference>
<keyword evidence="2" id="KW-0057">Aromatic amino acid biosynthesis</keyword>
<dbReference type="RefSeq" id="WP_158050230.1">
    <property type="nucleotide sequence ID" value="NZ_WAJR01000029.1"/>
</dbReference>
<comment type="caution">
    <text evidence="4">The sequence shown here is derived from an EMBL/GenBank/DDBJ whole genome shotgun (WGS) entry which is preliminary data.</text>
</comment>
<dbReference type="PANTHER" id="PTHR21089:SF1">
    <property type="entry name" value="BIFUNCTIONAL 3-DEHYDROQUINATE DEHYDRATASE_SHIKIMATE DEHYDROGENASE, CHLOROPLASTIC"/>
    <property type="match status" value="1"/>
</dbReference>
<evidence type="ECO:0000256" key="2">
    <source>
        <dbReference type="ARBA" id="ARBA00023141"/>
    </source>
</evidence>
<dbReference type="InterPro" id="IPR022893">
    <property type="entry name" value="Shikimate_DH_fam"/>
</dbReference>
<dbReference type="GeneID" id="98658588"/>
<sequence length="314" mass="33090">MENDVRNIPQKLYVLGHPVAHSKSPVMYNAVYGKLGFPWEYRLMDCETPAEAKAFLAARDFLSINITTPYKPEALAAATARAASAKLAHGANILVKKGDALIAFNTDGRGCVGYLERTGFSFDGAKVAICGTGPTALAILHAAAIAGASEVLLLSRDKERAREVLDRYVDEFGTLAHATVDLQAAVDGHRSFLTAYDETAFKFGSYTTSTQAIAAADLVINATPLGMCEGDPAPFDVSLFHEGQRAFDVVYAHGETAFAAGAKAAGCTFADGGGMLVAQAVATVQAVCDVSGIDCELSFDELFEIMANAAGFNV</sequence>
<gene>
    <name evidence="4" type="ORF">F8C90_09210</name>
</gene>
<dbReference type="GO" id="GO:0009073">
    <property type="term" value="P:aromatic amino acid family biosynthetic process"/>
    <property type="evidence" value="ECO:0007669"/>
    <property type="project" value="UniProtKB-KW"/>
</dbReference>
<dbReference type="GO" id="GO:0050661">
    <property type="term" value="F:NADP binding"/>
    <property type="evidence" value="ECO:0007669"/>
    <property type="project" value="TreeGrafter"/>
</dbReference>
<accession>A0A6N6NPJ4</accession>
<protein>
    <submittedName>
        <fullName evidence="4">Shikimate dehydrogenase</fullName>
    </submittedName>
</protein>
<dbReference type="SUPFAM" id="SSF51735">
    <property type="entry name" value="NAD(P)-binding Rossmann-fold domains"/>
    <property type="match status" value="1"/>
</dbReference>
<evidence type="ECO:0000259" key="3">
    <source>
        <dbReference type="Pfam" id="PF08501"/>
    </source>
</evidence>
<dbReference type="Gene3D" id="3.40.50.10860">
    <property type="entry name" value="Leucine Dehydrogenase, chain A, domain 1"/>
    <property type="match status" value="1"/>
</dbReference>
<dbReference type="SUPFAM" id="SSF53223">
    <property type="entry name" value="Aminoacid dehydrogenase-like, N-terminal domain"/>
    <property type="match status" value="1"/>
</dbReference>
<dbReference type="InterPro" id="IPR036291">
    <property type="entry name" value="NAD(P)-bd_dom_sf"/>
</dbReference>
<dbReference type="GO" id="GO:0005829">
    <property type="term" value="C:cytosol"/>
    <property type="evidence" value="ECO:0007669"/>
    <property type="project" value="TreeGrafter"/>
</dbReference>
<dbReference type="EMBL" id="WAJR01000029">
    <property type="protein sequence ID" value="KAB1637395.1"/>
    <property type="molecule type" value="Genomic_DNA"/>
</dbReference>
<evidence type="ECO:0000256" key="1">
    <source>
        <dbReference type="ARBA" id="ARBA00004871"/>
    </source>
</evidence>
<dbReference type="Proteomes" id="UP000468668">
    <property type="component" value="Unassembled WGS sequence"/>
</dbReference>
<organism evidence="4 5">
    <name type="scientific">Ellagibacter isourolithinifaciens</name>
    <dbReference type="NCBI Taxonomy" id="2137581"/>
    <lineage>
        <taxon>Bacteria</taxon>
        <taxon>Bacillati</taxon>
        <taxon>Actinomycetota</taxon>
        <taxon>Coriobacteriia</taxon>
        <taxon>Eggerthellales</taxon>
        <taxon>Eggerthellaceae</taxon>
        <taxon>Ellagibacter</taxon>
    </lineage>
</organism>
<reference evidence="4 5" key="1">
    <citation type="submission" date="2019-09" db="EMBL/GenBank/DDBJ databases">
        <title>Whole genome shotgun sequencing (WGS) of Ellagibacter isourolithinifaciens DSM 104140(T) and Adlercreutzia muris DSM 29508(T).</title>
        <authorList>
            <person name="Stoll D.A."/>
            <person name="Danylec N."/>
            <person name="Huch M."/>
        </authorList>
    </citation>
    <scope>NUCLEOTIDE SEQUENCE [LARGE SCALE GENOMIC DNA]</scope>
    <source>
        <strain evidence="4 5">DSM 104140</strain>
    </source>
</reference>
<dbReference type="Pfam" id="PF08501">
    <property type="entry name" value="Shikimate_dh_N"/>
    <property type="match status" value="1"/>
</dbReference>
<dbReference type="AlphaFoldDB" id="A0A6N6NPJ4"/>
<dbReference type="InterPro" id="IPR046346">
    <property type="entry name" value="Aminoacid_DH-like_N_sf"/>
</dbReference>
<dbReference type="GO" id="GO:0009423">
    <property type="term" value="P:chorismate biosynthetic process"/>
    <property type="evidence" value="ECO:0007669"/>
    <property type="project" value="TreeGrafter"/>
</dbReference>
<evidence type="ECO:0000313" key="4">
    <source>
        <dbReference type="EMBL" id="KAB1637395.1"/>
    </source>
</evidence>
<dbReference type="GO" id="GO:0004764">
    <property type="term" value="F:shikimate 3-dehydrogenase (NADP+) activity"/>
    <property type="evidence" value="ECO:0007669"/>
    <property type="project" value="InterPro"/>
</dbReference>
<dbReference type="GO" id="GO:0019632">
    <property type="term" value="P:shikimate metabolic process"/>
    <property type="evidence" value="ECO:0007669"/>
    <property type="project" value="TreeGrafter"/>
</dbReference>
<name>A0A6N6NPJ4_9ACTN</name>
<dbReference type="OrthoDB" id="9776868at2"/>
<keyword evidence="2" id="KW-0028">Amino-acid biosynthesis</keyword>
<comment type="pathway">
    <text evidence="1">Metabolic intermediate biosynthesis; chorismate biosynthesis; chorismate from D-erythrose 4-phosphate and phosphoenolpyruvate: step 4/7.</text>
</comment>
<feature type="domain" description="Shikimate dehydrogenase substrate binding N-terminal" evidence="3">
    <location>
        <begin position="14"/>
        <end position="93"/>
    </location>
</feature>